<feature type="transmembrane region" description="Helical" evidence="7">
    <location>
        <begin position="119"/>
        <end position="140"/>
    </location>
</feature>
<evidence type="ECO:0000256" key="4">
    <source>
        <dbReference type="ARBA" id="ARBA00022692"/>
    </source>
</evidence>
<feature type="transmembrane region" description="Helical" evidence="7">
    <location>
        <begin position="92"/>
        <end position="113"/>
    </location>
</feature>
<sequence length="277" mass="30919">MINARLDRLPMSRPIWKLVLMVGLCAWFEIYDIFFTAYIGPGLVRSGIFTTSTTNFFGFAGLGAFVAAMFAGLFVGTLLFGQLADRFGRRAVFTGALLWYMAAAALLACQHSAGRILFFWFLTGIGAGAEIVTIDSYTTVLVPANSRRRSFAFLQAIQFSVVPTVALVAWWFVPTAPLGFDGWRWVIWIGCLGAVAVWFIRLGLPESPRWLAQRGRVAEADAIVSRLEHEIVARTGMSLSEPEPHPPVVQEQKVSFAELWQSRYRGLTIMMLVFNFF</sequence>
<dbReference type="Pfam" id="PF00083">
    <property type="entry name" value="Sugar_tr"/>
    <property type="match status" value="1"/>
</dbReference>
<feature type="transmembrane region" description="Helical" evidence="7">
    <location>
        <begin position="152"/>
        <end position="173"/>
    </location>
</feature>
<comment type="similarity">
    <text evidence="2">Belongs to the major facilitator superfamily. Sugar transporter (TC 2.A.1.1) family.</text>
</comment>
<evidence type="ECO:0000256" key="6">
    <source>
        <dbReference type="ARBA" id="ARBA00023136"/>
    </source>
</evidence>
<name>A0A0R3E8A8_9BRAD</name>
<dbReference type="AlphaFoldDB" id="A0A0R3E8A8"/>
<dbReference type="GO" id="GO:0016020">
    <property type="term" value="C:membrane"/>
    <property type="evidence" value="ECO:0007669"/>
    <property type="project" value="UniProtKB-SubCell"/>
</dbReference>
<comment type="caution">
    <text evidence="9">The sequence shown here is derived from an EMBL/GenBank/DDBJ whole genome shotgun (WGS) entry which is preliminary data.</text>
</comment>
<dbReference type="PROSITE" id="PS50850">
    <property type="entry name" value="MFS"/>
    <property type="match status" value="1"/>
</dbReference>
<evidence type="ECO:0000256" key="7">
    <source>
        <dbReference type="SAM" id="Phobius"/>
    </source>
</evidence>
<comment type="subcellular location">
    <subcellularLocation>
        <location evidence="1">Membrane</location>
        <topology evidence="1">Multi-pass membrane protein</topology>
    </subcellularLocation>
</comment>
<dbReference type="PANTHER" id="PTHR23511">
    <property type="entry name" value="SYNAPTIC VESICLE GLYCOPROTEIN 2"/>
    <property type="match status" value="1"/>
</dbReference>
<evidence type="ECO:0000256" key="1">
    <source>
        <dbReference type="ARBA" id="ARBA00004141"/>
    </source>
</evidence>
<dbReference type="InterPro" id="IPR020846">
    <property type="entry name" value="MFS_dom"/>
</dbReference>
<reference evidence="9 10" key="1">
    <citation type="submission" date="2015-09" db="EMBL/GenBank/DDBJ databases">
        <title>Draft Genome Sequence of Bradyrhizobium manausense Strain BR 3351T, a Novel Symbiotic Nitrogen-Fixing Alphaproteobacterium Isolated from Brazilian Amazon Rain Forest.</title>
        <authorList>
            <person name="De Araujo J.L."/>
            <person name="Zilli J.E."/>
        </authorList>
    </citation>
    <scope>NUCLEOTIDE SEQUENCE [LARGE SCALE GENOMIC DNA]</scope>
    <source>
        <strain evidence="9 10">BR3351</strain>
    </source>
</reference>
<evidence type="ECO:0000256" key="2">
    <source>
        <dbReference type="ARBA" id="ARBA00010992"/>
    </source>
</evidence>
<feature type="transmembrane region" description="Helical" evidence="7">
    <location>
        <begin position="59"/>
        <end position="80"/>
    </location>
</feature>
<evidence type="ECO:0000313" key="10">
    <source>
        <dbReference type="Proteomes" id="UP000051936"/>
    </source>
</evidence>
<evidence type="ECO:0000256" key="3">
    <source>
        <dbReference type="ARBA" id="ARBA00022448"/>
    </source>
</evidence>
<protein>
    <recommendedName>
        <fullName evidence="8">Major facilitator superfamily (MFS) profile domain-containing protein</fullName>
    </recommendedName>
</protein>
<feature type="transmembrane region" description="Helical" evidence="7">
    <location>
        <begin position="185"/>
        <end position="204"/>
    </location>
</feature>
<evidence type="ECO:0000313" key="9">
    <source>
        <dbReference type="EMBL" id="KRQ16734.1"/>
    </source>
</evidence>
<dbReference type="Proteomes" id="UP000051936">
    <property type="component" value="Unassembled WGS sequence"/>
</dbReference>
<keyword evidence="4 7" id="KW-0812">Transmembrane</keyword>
<keyword evidence="3" id="KW-0813">Transport</keyword>
<evidence type="ECO:0000259" key="8">
    <source>
        <dbReference type="PROSITE" id="PS50850"/>
    </source>
</evidence>
<gene>
    <name evidence="9" type="ORF">AOQ71_04670</name>
</gene>
<keyword evidence="10" id="KW-1185">Reference proteome</keyword>
<dbReference type="GO" id="GO:0022857">
    <property type="term" value="F:transmembrane transporter activity"/>
    <property type="evidence" value="ECO:0007669"/>
    <property type="project" value="InterPro"/>
</dbReference>
<organism evidence="9 10">
    <name type="scientific">Bradyrhizobium manausense</name>
    <dbReference type="NCBI Taxonomy" id="989370"/>
    <lineage>
        <taxon>Bacteria</taxon>
        <taxon>Pseudomonadati</taxon>
        <taxon>Pseudomonadota</taxon>
        <taxon>Alphaproteobacteria</taxon>
        <taxon>Hyphomicrobiales</taxon>
        <taxon>Nitrobacteraceae</taxon>
        <taxon>Bradyrhizobium</taxon>
    </lineage>
</organism>
<proteinExistence type="inferred from homology"/>
<accession>A0A0R3E8A8</accession>
<feature type="transmembrane region" description="Helical" evidence="7">
    <location>
        <begin position="15"/>
        <end position="39"/>
    </location>
</feature>
<dbReference type="InterPro" id="IPR036259">
    <property type="entry name" value="MFS_trans_sf"/>
</dbReference>
<keyword evidence="6 7" id="KW-0472">Membrane</keyword>
<dbReference type="SUPFAM" id="SSF103473">
    <property type="entry name" value="MFS general substrate transporter"/>
    <property type="match status" value="1"/>
</dbReference>
<dbReference type="Gene3D" id="1.20.1250.20">
    <property type="entry name" value="MFS general substrate transporter like domains"/>
    <property type="match status" value="1"/>
</dbReference>
<dbReference type="InterPro" id="IPR005828">
    <property type="entry name" value="MFS_sugar_transport-like"/>
</dbReference>
<dbReference type="STRING" id="989370.AOQ71_04670"/>
<keyword evidence="5 7" id="KW-1133">Transmembrane helix</keyword>
<evidence type="ECO:0000256" key="5">
    <source>
        <dbReference type="ARBA" id="ARBA00022989"/>
    </source>
</evidence>
<feature type="domain" description="Major facilitator superfamily (MFS) profile" evidence="8">
    <location>
        <begin position="18"/>
        <end position="277"/>
    </location>
</feature>
<dbReference type="EMBL" id="LJYG01000023">
    <property type="protein sequence ID" value="KRQ16734.1"/>
    <property type="molecule type" value="Genomic_DNA"/>
</dbReference>